<gene>
    <name evidence="1" type="ORF">C1645_866006</name>
</gene>
<dbReference type="SUPFAM" id="SSF52047">
    <property type="entry name" value="RNI-like"/>
    <property type="match status" value="1"/>
</dbReference>
<sequence>MIPLPELCLINIFEHFKEDHNTLYSCALVNRDWCLFAIPLLWQNPLEYCHKIGQSKRIMSLVYTYMACLPEATRQKVGIHVMLQKHPLFDYTRFLRHLFLRILYYGIEEILLFCQEYEIYSTTMNQKIYETLCIHILNQANTIETVNLLECGDLNIFELPGATKCLSGIKTLICDGDFRKTYIASNACQELVRLEVRPEEDINVGEDWIIILPEKNMIMIANLIKYQKKLLEIALYQIDQKGFNVCWKYLTFSHMDYLQCIELYKVSFDTDFGFIQQFSLFPNLKTLKMEDCTGDGSGTYIEPSSFKKLKDLILHKCYFNLQPFQKLFIQAKDSLINIQFTNPYSTELIQSFINWSKPYVTNITTIVLSIEEQHLESLMNLLKNCKNLEYLYIYDMEFEWAATSFKSMKLMESVHLIPLSTIDIDYELIELGQILPKTLRVFKVGMDWSFSLEALESFLINLKAAPKMKVLEFSHGYWFTDDYNNLITTYCPNLGSL</sequence>
<dbReference type="Gene3D" id="3.80.10.10">
    <property type="entry name" value="Ribonuclease Inhibitor"/>
    <property type="match status" value="1"/>
</dbReference>
<comment type="caution">
    <text evidence="1">The sequence shown here is derived from an EMBL/GenBank/DDBJ whole genome shotgun (WGS) entry which is preliminary data.</text>
</comment>
<evidence type="ECO:0000313" key="1">
    <source>
        <dbReference type="EMBL" id="RIA80873.1"/>
    </source>
</evidence>
<keyword evidence="2" id="KW-1185">Reference proteome</keyword>
<dbReference type="OrthoDB" id="2378493at2759"/>
<reference evidence="1 2" key="1">
    <citation type="submission" date="2018-06" db="EMBL/GenBank/DDBJ databases">
        <title>Comparative genomics reveals the genomic features of Rhizophagus irregularis, R. cerebriforme, R. diaphanum and Gigaspora rosea, and their symbiotic lifestyle signature.</title>
        <authorList>
            <person name="Morin E."/>
            <person name="San Clemente H."/>
            <person name="Chen E.C.H."/>
            <person name="De La Providencia I."/>
            <person name="Hainaut M."/>
            <person name="Kuo A."/>
            <person name="Kohler A."/>
            <person name="Murat C."/>
            <person name="Tang N."/>
            <person name="Roy S."/>
            <person name="Loubradou J."/>
            <person name="Henrissat B."/>
            <person name="Grigoriev I.V."/>
            <person name="Corradi N."/>
            <person name="Roux C."/>
            <person name="Martin F.M."/>
        </authorList>
    </citation>
    <scope>NUCLEOTIDE SEQUENCE [LARGE SCALE GENOMIC DNA]</scope>
    <source>
        <strain evidence="1 2">DAOM 227022</strain>
    </source>
</reference>
<accession>A0A397S386</accession>
<dbReference type="EMBL" id="QKYT01000882">
    <property type="protein sequence ID" value="RIA80873.1"/>
    <property type="molecule type" value="Genomic_DNA"/>
</dbReference>
<protein>
    <submittedName>
        <fullName evidence="1">Uncharacterized protein</fullName>
    </submittedName>
</protein>
<dbReference type="AlphaFoldDB" id="A0A397S386"/>
<dbReference type="Proteomes" id="UP000265703">
    <property type="component" value="Unassembled WGS sequence"/>
</dbReference>
<dbReference type="InterPro" id="IPR032675">
    <property type="entry name" value="LRR_dom_sf"/>
</dbReference>
<name>A0A397S386_9GLOM</name>
<proteinExistence type="predicted"/>
<organism evidence="1 2">
    <name type="scientific">Glomus cerebriforme</name>
    <dbReference type="NCBI Taxonomy" id="658196"/>
    <lineage>
        <taxon>Eukaryota</taxon>
        <taxon>Fungi</taxon>
        <taxon>Fungi incertae sedis</taxon>
        <taxon>Mucoromycota</taxon>
        <taxon>Glomeromycotina</taxon>
        <taxon>Glomeromycetes</taxon>
        <taxon>Glomerales</taxon>
        <taxon>Glomeraceae</taxon>
        <taxon>Glomus</taxon>
    </lineage>
</organism>
<evidence type="ECO:0000313" key="2">
    <source>
        <dbReference type="Proteomes" id="UP000265703"/>
    </source>
</evidence>